<protein>
    <submittedName>
        <fullName evidence="2">Uncharacterized protein</fullName>
    </submittedName>
</protein>
<name>A0A4Y2I4L6_ARAVE</name>
<keyword evidence="3" id="KW-1185">Reference proteome</keyword>
<organism evidence="2 3">
    <name type="scientific">Araneus ventricosus</name>
    <name type="common">Orbweaver spider</name>
    <name type="synonym">Epeira ventricosa</name>
    <dbReference type="NCBI Taxonomy" id="182803"/>
    <lineage>
        <taxon>Eukaryota</taxon>
        <taxon>Metazoa</taxon>
        <taxon>Ecdysozoa</taxon>
        <taxon>Arthropoda</taxon>
        <taxon>Chelicerata</taxon>
        <taxon>Arachnida</taxon>
        <taxon>Araneae</taxon>
        <taxon>Araneomorphae</taxon>
        <taxon>Entelegynae</taxon>
        <taxon>Araneoidea</taxon>
        <taxon>Araneidae</taxon>
        <taxon>Araneus</taxon>
    </lineage>
</organism>
<feature type="compositionally biased region" description="Basic and acidic residues" evidence="1">
    <location>
        <begin position="26"/>
        <end position="37"/>
    </location>
</feature>
<dbReference type="AlphaFoldDB" id="A0A4Y2I4L6"/>
<gene>
    <name evidence="2" type="ORF">AVEN_263460_1</name>
</gene>
<sequence length="123" mass="13795">MIGANRGDATFVFSAAHRRNLFETKAAAEESKRDHGCKQQVSSKPVNSGEFKVDNCFPALPGEKRVSNLTSKSEGKRTHHSSERCIIRSINRKRNLWLFICDNTPESHESRKKVKAFVSAAGY</sequence>
<accession>A0A4Y2I4L6</accession>
<dbReference type="Proteomes" id="UP000499080">
    <property type="component" value="Unassembled WGS sequence"/>
</dbReference>
<evidence type="ECO:0000256" key="1">
    <source>
        <dbReference type="SAM" id="MobiDB-lite"/>
    </source>
</evidence>
<comment type="caution">
    <text evidence="2">The sequence shown here is derived from an EMBL/GenBank/DDBJ whole genome shotgun (WGS) entry which is preliminary data.</text>
</comment>
<proteinExistence type="predicted"/>
<dbReference type="EMBL" id="BGPR01002381">
    <property type="protein sequence ID" value="GBM72514.1"/>
    <property type="molecule type" value="Genomic_DNA"/>
</dbReference>
<evidence type="ECO:0000313" key="2">
    <source>
        <dbReference type="EMBL" id="GBM72514.1"/>
    </source>
</evidence>
<evidence type="ECO:0000313" key="3">
    <source>
        <dbReference type="Proteomes" id="UP000499080"/>
    </source>
</evidence>
<feature type="region of interest" description="Disordered" evidence="1">
    <location>
        <begin position="26"/>
        <end position="46"/>
    </location>
</feature>
<reference evidence="2 3" key="1">
    <citation type="journal article" date="2019" name="Sci. Rep.">
        <title>Orb-weaving spider Araneus ventricosus genome elucidates the spidroin gene catalogue.</title>
        <authorList>
            <person name="Kono N."/>
            <person name="Nakamura H."/>
            <person name="Ohtoshi R."/>
            <person name="Moran D.A.P."/>
            <person name="Shinohara A."/>
            <person name="Yoshida Y."/>
            <person name="Fujiwara M."/>
            <person name="Mori M."/>
            <person name="Tomita M."/>
            <person name="Arakawa K."/>
        </authorList>
    </citation>
    <scope>NUCLEOTIDE SEQUENCE [LARGE SCALE GENOMIC DNA]</scope>
</reference>